<keyword evidence="6 8" id="KW-0592">Phosphate transport</keyword>
<keyword evidence="11" id="KW-1185">Reference proteome</keyword>
<dbReference type="SUPFAM" id="SSF109755">
    <property type="entry name" value="PhoU-like"/>
    <property type="match status" value="1"/>
</dbReference>
<keyword evidence="4 8" id="KW-0813">Transport</keyword>
<evidence type="ECO:0000256" key="1">
    <source>
        <dbReference type="ARBA" id="ARBA00004496"/>
    </source>
</evidence>
<comment type="subcellular location">
    <subcellularLocation>
        <location evidence="1 8">Cytoplasm</location>
    </subcellularLocation>
</comment>
<evidence type="ECO:0000313" key="11">
    <source>
        <dbReference type="Proteomes" id="UP000095200"/>
    </source>
</evidence>
<dbReference type="GO" id="GO:0005737">
    <property type="term" value="C:cytoplasm"/>
    <property type="evidence" value="ECO:0007669"/>
    <property type="project" value="UniProtKB-SubCell"/>
</dbReference>
<comment type="caution">
    <text evidence="10">The sequence shown here is derived from an EMBL/GenBank/DDBJ whole genome shotgun (WGS) entry which is preliminary data.</text>
</comment>
<accession>A0A194ADR1</accession>
<feature type="domain" description="PhoU" evidence="9">
    <location>
        <begin position="18"/>
        <end position="104"/>
    </location>
</feature>
<dbReference type="PANTHER" id="PTHR42930">
    <property type="entry name" value="PHOSPHATE-SPECIFIC TRANSPORT SYSTEM ACCESSORY PROTEIN PHOU"/>
    <property type="match status" value="1"/>
</dbReference>
<reference evidence="11" key="1">
    <citation type="submission" date="2016-06" db="EMBL/GenBank/DDBJ databases">
        <title>Draft genome sequence of Desulfoplanes formicivorans strain Pf12B.</title>
        <authorList>
            <person name="Watanabe M."/>
            <person name="Kojima H."/>
            <person name="Fukui M."/>
        </authorList>
    </citation>
    <scope>NUCLEOTIDE SEQUENCE [LARGE SCALE GENOMIC DNA]</scope>
    <source>
        <strain evidence="11">Pf12B</strain>
    </source>
</reference>
<feature type="domain" description="PhoU" evidence="9">
    <location>
        <begin position="123"/>
        <end position="206"/>
    </location>
</feature>
<dbReference type="AlphaFoldDB" id="A0A194ADR1"/>
<dbReference type="FunFam" id="1.20.58.220:FF:000004">
    <property type="entry name" value="Phosphate-specific transport system accessory protein PhoU"/>
    <property type="match status" value="1"/>
</dbReference>
<evidence type="ECO:0000256" key="4">
    <source>
        <dbReference type="ARBA" id="ARBA00022448"/>
    </source>
</evidence>
<dbReference type="STRING" id="1592317.DPF_0162"/>
<evidence type="ECO:0000256" key="2">
    <source>
        <dbReference type="ARBA" id="ARBA00008107"/>
    </source>
</evidence>
<comment type="function">
    <text evidence="7 8">Plays a role in the regulation of phosphate uptake.</text>
</comment>
<dbReference type="OrthoDB" id="9814256at2"/>
<comment type="similarity">
    <text evidence="2 8">Belongs to the PhoU family.</text>
</comment>
<evidence type="ECO:0000256" key="6">
    <source>
        <dbReference type="ARBA" id="ARBA00022592"/>
    </source>
</evidence>
<comment type="subunit">
    <text evidence="3 8">Homodimer.</text>
</comment>
<dbReference type="PANTHER" id="PTHR42930:SF3">
    <property type="entry name" value="PHOSPHATE-SPECIFIC TRANSPORT SYSTEM ACCESSORY PROTEIN PHOU"/>
    <property type="match status" value="1"/>
</dbReference>
<evidence type="ECO:0000313" key="10">
    <source>
        <dbReference type="EMBL" id="GAU07478.1"/>
    </source>
</evidence>
<organism evidence="10 11">
    <name type="scientific">Desulfoplanes formicivorans</name>
    <dbReference type="NCBI Taxonomy" id="1592317"/>
    <lineage>
        <taxon>Bacteria</taxon>
        <taxon>Pseudomonadati</taxon>
        <taxon>Thermodesulfobacteriota</taxon>
        <taxon>Desulfovibrionia</taxon>
        <taxon>Desulfovibrionales</taxon>
        <taxon>Desulfoplanaceae</taxon>
        <taxon>Desulfoplanes</taxon>
    </lineage>
</organism>
<evidence type="ECO:0000256" key="5">
    <source>
        <dbReference type="ARBA" id="ARBA00022490"/>
    </source>
</evidence>
<dbReference type="Pfam" id="PF01895">
    <property type="entry name" value="PhoU"/>
    <property type="match status" value="2"/>
</dbReference>
<dbReference type="GO" id="GO:0030643">
    <property type="term" value="P:intracellular phosphate ion homeostasis"/>
    <property type="evidence" value="ECO:0007669"/>
    <property type="project" value="InterPro"/>
</dbReference>
<dbReference type="InterPro" id="IPR028366">
    <property type="entry name" value="PhoU"/>
</dbReference>
<dbReference type="Proteomes" id="UP000095200">
    <property type="component" value="Unassembled WGS sequence"/>
</dbReference>
<proteinExistence type="inferred from homology"/>
<evidence type="ECO:0000259" key="9">
    <source>
        <dbReference type="Pfam" id="PF01895"/>
    </source>
</evidence>
<evidence type="ECO:0000256" key="3">
    <source>
        <dbReference type="ARBA" id="ARBA00011738"/>
    </source>
</evidence>
<protein>
    <recommendedName>
        <fullName evidence="8">Phosphate-specific transport system accessory protein PhoU</fullName>
    </recommendedName>
</protein>
<dbReference type="InterPro" id="IPR026022">
    <property type="entry name" value="PhoU_dom"/>
</dbReference>
<dbReference type="PIRSF" id="PIRSF003107">
    <property type="entry name" value="PhoU"/>
    <property type="match status" value="1"/>
</dbReference>
<dbReference type="GO" id="GO:0006817">
    <property type="term" value="P:phosphate ion transport"/>
    <property type="evidence" value="ECO:0007669"/>
    <property type="project" value="UniProtKB-KW"/>
</dbReference>
<dbReference type="Gene3D" id="1.20.58.220">
    <property type="entry name" value="Phosphate transport system protein phou homolog 2, domain 2"/>
    <property type="match status" value="1"/>
</dbReference>
<keyword evidence="5 8" id="KW-0963">Cytoplasm</keyword>
<evidence type="ECO:0000256" key="8">
    <source>
        <dbReference type="PIRNR" id="PIRNR003107"/>
    </source>
</evidence>
<sequence length="229" mass="25914">MTAKTHLHKELEALKVRLLEMVALTERAVHNSIRAYVDRNQDLAEAVIDQDAAINALDVEIDKTCLELLARECPVAQDLRFLLGCVRISIEIERIADEAVNIAEHSLTLSNRPPLPFQDDITFMAHKVSRMFELAIRSLTAEDPQGALEVRNTDDEVDALHHTTIKKIIKFMVSDTPAIERSVYTINIVKRLERIGDLATNVAESVVFIFKGINIRHHTRFDGFDEYSA</sequence>
<dbReference type="GO" id="GO:0045936">
    <property type="term" value="P:negative regulation of phosphate metabolic process"/>
    <property type="evidence" value="ECO:0007669"/>
    <property type="project" value="InterPro"/>
</dbReference>
<dbReference type="NCBIfam" id="TIGR02135">
    <property type="entry name" value="phoU_full"/>
    <property type="match status" value="1"/>
</dbReference>
<gene>
    <name evidence="10" type="ORF">DPF_0162</name>
</gene>
<dbReference type="EMBL" id="BDFE01000004">
    <property type="protein sequence ID" value="GAU07478.1"/>
    <property type="molecule type" value="Genomic_DNA"/>
</dbReference>
<name>A0A194ADR1_9BACT</name>
<dbReference type="InterPro" id="IPR038078">
    <property type="entry name" value="PhoU-like_sf"/>
</dbReference>
<evidence type="ECO:0000256" key="7">
    <source>
        <dbReference type="ARBA" id="ARBA00056181"/>
    </source>
</evidence>